<dbReference type="Gene3D" id="2.70.98.10">
    <property type="match status" value="1"/>
</dbReference>
<dbReference type="Gene3D" id="2.60.120.260">
    <property type="entry name" value="Galactose-binding domain-like"/>
    <property type="match status" value="1"/>
</dbReference>
<dbReference type="Proteomes" id="UP001597114">
    <property type="component" value="Unassembled WGS sequence"/>
</dbReference>
<evidence type="ECO:0000259" key="8">
    <source>
        <dbReference type="SMART" id="SM01038"/>
    </source>
</evidence>
<dbReference type="PANTHER" id="PTHR46323:SF2">
    <property type="entry name" value="BETA-GALACTOSIDASE"/>
    <property type="match status" value="1"/>
</dbReference>
<reference evidence="10" key="1">
    <citation type="journal article" date="2019" name="Int. J. Syst. Evol. Microbiol.">
        <title>The Global Catalogue of Microorganisms (GCM) 10K type strain sequencing project: providing services to taxonomists for standard genome sequencing and annotation.</title>
        <authorList>
            <consortium name="The Broad Institute Genomics Platform"/>
            <consortium name="The Broad Institute Genome Sequencing Center for Infectious Disease"/>
            <person name="Wu L."/>
            <person name="Ma J."/>
        </authorList>
    </citation>
    <scope>NUCLEOTIDE SEQUENCE [LARGE SCALE GENOMIC DNA]</scope>
    <source>
        <strain evidence="10">CCM 7043</strain>
    </source>
</reference>
<comment type="catalytic activity">
    <reaction evidence="1">
        <text>Hydrolysis of terminal non-reducing beta-D-galactose residues in beta-D-galactosides.</text>
        <dbReference type="EC" id="3.2.1.23"/>
    </reaction>
</comment>
<dbReference type="SMART" id="SM01038">
    <property type="entry name" value="Bgal_small_N"/>
    <property type="match status" value="1"/>
</dbReference>
<dbReference type="EC" id="3.2.1.23" evidence="3"/>
<dbReference type="Pfam" id="PF02836">
    <property type="entry name" value="Glyco_hydro_2_C"/>
    <property type="match status" value="1"/>
</dbReference>
<sequence length="980" mass="107033">MDDPLKGNTPMTSDAYEPSAHALEPRAWLRSDAPRLDLCGSWRFRLFPRADTGVDPADDGSDSSWTDLPVPAHWQLHGHGSPAYTNVAYPFPVDPPRVPLENPTGEYRRRVELPADWPAGTTELRFEGVDSRAQVWVNGTEVGWSTGSRLPVEFDVSAVVRPGRNLLAVRVQQWSAGSYLEDQDMWWLSGIFRETALLARPEGGITDVAVHAGFDSATGTGELRVDAVTGGGAAARLRVPELGVDVPAGEQVTLTDVEPWSAEVPRLYDGELATATERVRLRIGFRTVAIEAGELRVNGRRLLFRGVNRHEFHPDTGRAVDEATMLADVLLMKRHGVNAVRTSHYPPHPRFLELCDEYGLYVVDECDLETHGFFLVEWRNNPSDDPRWRAAYLDRARRTVYRDRNHPSVVMWSLGNEAGSGVNLAAMAAEIRTIDPSRPLHYEHDRSAMNSDVYSRMYASPSEVEQIGRRAEEPHPDPAADARRRTLPFVLCEYAHAMGNGPGGLAEYQALFERYPRCQGGFVWEWLDHGLRTRTADGTEFFGYGGDFGERLHDGTFIADGLLFPDRTPSPGLLELAAVIAPVRIAAASGSGIVVTNRYDVRDLTHVTLRWALESEGAEIAKGELPTPRLDPGETVVLEVPELPLTTGESWLTVRAELAADEPWAPAGHVVGQGQLLVTPAGPVPPVGAPARWPATVHSGRNLVGPAELDADGALRRIGDLPVDGLRLDLWRAPTDNDRGHPQRAAAGQGASLLAQWQAIGLDRLEHRVDDVRLADGALVVTTWVGAAATDVAMRVRYRWTADGEKPETAVRLDVTVEPHGPWEVPLPRLGLRTGLPAAIDTVTWFGTGPGESYADSGSAVRVGRFRASVAELQTPYVHPQENGNRRGARWAELTGPDGGLRVEGLPTIDLTARRWTSEQLGAAAHPYELAAGDRLWVNLDVGQSGLGSASCGPGPAPEHLLMPAPATFSLRLLPLAIRR</sequence>
<dbReference type="Gene3D" id="2.60.40.10">
    <property type="entry name" value="Immunoglobulins"/>
    <property type="match status" value="2"/>
</dbReference>
<dbReference type="EMBL" id="JBHUCO010000021">
    <property type="protein sequence ID" value="MFD1519900.1"/>
    <property type="molecule type" value="Genomic_DNA"/>
</dbReference>
<dbReference type="RefSeq" id="WP_344723538.1">
    <property type="nucleotide sequence ID" value="NZ_BAAAUS010000020.1"/>
</dbReference>
<keyword evidence="5 9" id="KW-0378">Hydrolase</keyword>
<keyword evidence="6" id="KW-0326">Glycosidase</keyword>
<dbReference type="InterPro" id="IPR050347">
    <property type="entry name" value="Bact_Beta-galactosidase"/>
</dbReference>
<comment type="similarity">
    <text evidence="2">Belongs to the glycosyl hydrolase 2 family.</text>
</comment>
<organism evidence="9 10">
    <name type="scientific">Pseudonocardia yunnanensis</name>
    <dbReference type="NCBI Taxonomy" id="58107"/>
    <lineage>
        <taxon>Bacteria</taxon>
        <taxon>Bacillati</taxon>
        <taxon>Actinomycetota</taxon>
        <taxon>Actinomycetes</taxon>
        <taxon>Pseudonocardiales</taxon>
        <taxon>Pseudonocardiaceae</taxon>
        <taxon>Pseudonocardia</taxon>
    </lineage>
</organism>
<dbReference type="InterPro" id="IPR014718">
    <property type="entry name" value="GH-type_carb-bd"/>
</dbReference>
<dbReference type="PANTHER" id="PTHR46323">
    <property type="entry name" value="BETA-GALACTOSIDASE"/>
    <property type="match status" value="1"/>
</dbReference>
<dbReference type="InterPro" id="IPR013783">
    <property type="entry name" value="Ig-like_fold"/>
</dbReference>
<dbReference type="PROSITE" id="PS00608">
    <property type="entry name" value="GLYCOSYL_HYDROL_F2_2"/>
    <property type="match status" value="1"/>
</dbReference>
<evidence type="ECO:0000313" key="9">
    <source>
        <dbReference type="EMBL" id="MFD1519900.1"/>
    </source>
</evidence>
<dbReference type="PROSITE" id="PS00719">
    <property type="entry name" value="GLYCOSYL_HYDROL_F2_1"/>
    <property type="match status" value="1"/>
</dbReference>
<gene>
    <name evidence="9" type="ORF">ACFSJD_20560</name>
</gene>
<protein>
    <recommendedName>
        <fullName evidence="4">Beta-galactosidase</fullName>
        <ecNumber evidence="3">3.2.1.23</ecNumber>
    </recommendedName>
    <alternativeName>
        <fullName evidence="7">Lactase</fullName>
    </alternativeName>
</protein>
<evidence type="ECO:0000256" key="1">
    <source>
        <dbReference type="ARBA" id="ARBA00001412"/>
    </source>
</evidence>
<evidence type="ECO:0000256" key="3">
    <source>
        <dbReference type="ARBA" id="ARBA00012756"/>
    </source>
</evidence>
<proteinExistence type="inferred from homology"/>
<dbReference type="InterPro" id="IPR008979">
    <property type="entry name" value="Galactose-bd-like_sf"/>
</dbReference>
<dbReference type="InterPro" id="IPR036156">
    <property type="entry name" value="Beta-gal/glucu_dom_sf"/>
</dbReference>
<dbReference type="InterPro" id="IPR006104">
    <property type="entry name" value="Glyco_hydro_2_N"/>
</dbReference>
<dbReference type="InterPro" id="IPR023230">
    <property type="entry name" value="Glyco_hydro_2_CS"/>
</dbReference>
<dbReference type="InterPro" id="IPR023232">
    <property type="entry name" value="Glyco_hydro_2_AS"/>
</dbReference>
<comment type="caution">
    <text evidence="9">The sequence shown here is derived from an EMBL/GenBank/DDBJ whole genome shotgun (WGS) entry which is preliminary data.</text>
</comment>
<dbReference type="InterPro" id="IPR006101">
    <property type="entry name" value="Glyco_hydro_2"/>
</dbReference>
<evidence type="ECO:0000256" key="2">
    <source>
        <dbReference type="ARBA" id="ARBA00007401"/>
    </source>
</evidence>
<feature type="domain" description="Beta galactosidase small chain/" evidence="8">
    <location>
        <begin position="703"/>
        <end position="974"/>
    </location>
</feature>
<dbReference type="InterPro" id="IPR032312">
    <property type="entry name" value="LacZ_4"/>
</dbReference>
<evidence type="ECO:0000256" key="7">
    <source>
        <dbReference type="ARBA" id="ARBA00032230"/>
    </source>
</evidence>
<accession>A0ABW4EZZ0</accession>
<evidence type="ECO:0000256" key="4">
    <source>
        <dbReference type="ARBA" id="ARBA00013303"/>
    </source>
</evidence>
<dbReference type="SUPFAM" id="SSF49785">
    <property type="entry name" value="Galactose-binding domain-like"/>
    <property type="match status" value="1"/>
</dbReference>
<dbReference type="PRINTS" id="PR00132">
    <property type="entry name" value="GLHYDRLASE2"/>
</dbReference>
<dbReference type="SUPFAM" id="SSF49303">
    <property type="entry name" value="beta-Galactosidase/glucuronidase domain"/>
    <property type="match status" value="2"/>
</dbReference>
<dbReference type="SUPFAM" id="SSF51445">
    <property type="entry name" value="(Trans)glycosidases"/>
    <property type="match status" value="1"/>
</dbReference>
<dbReference type="Pfam" id="PF02929">
    <property type="entry name" value="Bgal_small_N"/>
    <property type="match status" value="1"/>
</dbReference>
<dbReference type="InterPro" id="IPR017853">
    <property type="entry name" value="GH"/>
</dbReference>
<evidence type="ECO:0000256" key="6">
    <source>
        <dbReference type="ARBA" id="ARBA00023295"/>
    </source>
</evidence>
<dbReference type="Pfam" id="PF02837">
    <property type="entry name" value="Glyco_hydro_2_N"/>
    <property type="match status" value="1"/>
</dbReference>
<dbReference type="SUPFAM" id="SSF74650">
    <property type="entry name" value="Galactose mutarotase-like"/>
    <property type="match status" value="1"/>
</dbReference>
<dbReference type="GO" id="GO:0016787">
    <property type="term" value="F:hydrolase activity"/>
    <property type="evidence" value="ECO:0007669"/>
    <property type="project" value="UniProtKB-KW"/>
</dbReference>
<dbReference type="Pfam" id="PF16353">
    <property type="entry name" value="LacZ_4"/>
    <property type="match status" value="1"/>
</dbReference>
<name>A0ABW4EZZ0_9PSEU</name>
<dbReference type="InterPro" id="IPR006103">
    <property type="entry name" value="Glyco_hydro_2_cat"/>
</dbReference>
<dbReference type="InterPro" id="IPR004199">
    <property type="entry name" value="B-gal_small/dom_5"/>
</dbReference>
<evidence type="ECO:0000256" key="5">
    <source>
        <dbReference type="ARBA" id="ARBA00022801"/>
    </source>
</evidence>
<dbReference type="InterPro" id="IPR011013">
    <property type="entry name" value="Gal_mutarotase_sf_dom"/>
</dbReference>
<evidence type="ECO:0000313" key="10">
    <source>
        <dbReference type="Proteomes" id="UP001597114"/>
    </source>
</evidence>
<keyword evidence="10" id="KW-1185">Reference proteome</keyword>
<dbReference type="Gene3D" id="3.20.20.80">
    <property type="entry name" value="Glycosidases"/>
    <property type="match status" value="1"/>
</dbReference>